<dbReference type="GO" id="GO:0008270">
    <property type="term" value="F:zinc ion binding"/>
    <property type="evidence" value="ECO:0007669"/>
    <property type="project" value="UniProtKB-KW"/>
</dbReference>
<keyword evidence="3" id="KW-0862">Zinc</keyword>
<evidence type="ECO:0000256" key="2">
    <source>
        <dbReference type="ARBA" id="ARBA00022771"/>
    </source>
</evidence>
<evidence type="ECO:0000313" key="5">
    <source>
        <dbReference type="EMBL" id="CAF4318630.1"/>
    </source>
</evidence>
<name>A0A8S2RZL4_9BILA</name>
<evidence type="ECO:0000313" key="4">
    <source>
        <dbReference type="EMBL" id="CAF4195156.1"/>
    </source>
</evidence>
<evidence type="ECO:0000313" key="6">
    <source>
        <dbReference type="Proteomes" id="UP000681967"/>
    </source>
</evidence>
<evidence type="ECO:0008006" key="7">
    <source>
        <dbReference type="Google" id="ProtNLM"/>
    </source>
</evidence>
<feature type="non-terminal residue" evidence="4">
    <location>
        <position position="1"/>
    </location>
</feature>
<dbReference type="PROSITE" id="PS00518">
    <property type="entry name" value="ZF_RING_1"/>
    <property type="match status" value="1"/>
</dbReference>
<reference evidence="4" key="1">
    <citation type="submission" date="2021-02" db="EMBL/GenBank/DDBJ databases">
        <authorList>
            <person name="Nowell W R."/>
        </authorList>
    </citation>
    <scope>NUCLEOTIDE SEQUENCE</scope>
</reference>
<dbReference type="EMBL" id="CAJOBH010016724">
    <property type="protein sequence ID" value="CAF4195156.1"/>
    <property type="molecule type" value="Genomic_DNA"/>
</dbReference>
<sequence>MSCFSCNHHFCWMCIGDWKTHENNYYECSKYRGQPQSQLETIQS</sequence>
<keyword evidence="1" id="KW-0479">Metal-binding</keyword>
<keyword evidence="2" id="KW-0863">Zinc-finger</keyword>
<gene>
    <name evidence="4" type="ORF">BYL167_LOCUS23413</name>
    <name evidence="5" type="ORF">GIL414_LOCUS26607</name>
</gene>
<evidence type="ECO:0000256" key="3">
    <source>
        <dbReference type="ARBA" id="ARBA00022833"/>
    </source>
</evidence>
<dbReference type="AlphaFoldDB" id="A0A8S2RZL4"/>
<comment type="caution">
    <text evidence="4">The sequence shown here is derived from an EMBL/GenBank/DDBJ whole genome shotgun (WGS) entry which is preliminary data.</text>
</comment>
<organism evidence="4 6">
    <name type="scientific">Rotaria magnacalcarata</name>
    <dbReference type="NCBI Taxonomy" id="392030"/>
    <lineage>
        <taxon>Eukaryota</taxon>
        <taxon>Metazoa</taxon>
        <taxon>Spiralia</taxon>
        <taxon>Gnathifera</taxon>
        <taxon>Rotifera</taxon>
        <taxon>Eurotatoria</taxon>
        <taxon>Bdelloidea</taxon>
        <taxon>Philodinida</taxon>
        <taxon>Philodinidae</taxon>
        <taxon>Rotaria</taxon>
    </lineage>
</organism>
<dbReference type="Proteomes" id="UP000681967">
    <property type="component" value="Unassembled WGS sequence"/>
</dbReference>
<accession>A0A8S2RZL4</accession>
<dbReference type="SUPFAM" id="SSF57850">
    <property type="entry name" value="RING/U-box"/>
    <property type="match status" value="1"/>
</dbReference>
<evidence type="ECO:0000256" key="1">
    <source>
        <dbReference type="ARBA" id="ARBA00022723"/>
    </source>
</evidence>
<proteinExistence type="predicted"/>
<protein>
    <recommendedName>
        <fullName evidence="7">RING-type domain-containing protein</fullName>
    </recommendedName>
</protein>
<dbReference type="Gene3D" id="1.20.120.1750">
    <property type="match status" value="1"/>
</dbReference>
<dbReference type="EMBL" id="CAJOBJ010039525">
    <property type="protein sequence ID" value="CAF4318630.1"/>
    <property type="molecule type" value="Genomic_DNA"/>
</dbReference>
<dbReference type="InterPro" id="IPR017907">
    <property type="entry name" value="Znf_RING_CS"/>
</dbReference>
<dbReference type="Proteomes" id="UP000681720">
    <property type="component" value="Unassembled WGS sequence"/>
</dbReference>